<sequence>MNNGILRAMFNPDCRIHLVPIAGQLPCIVIDDFLLDPDALVAYALQHRAGFAQASYHGFPGPELRMPDDFSAALDAFFMQHIRARLGARRTTRMYSRLSLVSVPPEQLRPLQRVCHHDNYASSPTQCFPAGLLYLFKNPQQGGTSFYRPRQSEAETHALFDRWAPLSSAEFSRVIQRESGYQTDSNAYFELLATVPAAYNRALFYDGGIFHNSHIAQPELLSADPAAGRLTLNAFWECRKAAHAT</sequence>
<gene>
    <name evidence="1" type="ORF">GJ699_23060</name>
</gene>
<evidence type="ECO:0000313" key="2">
    <source>
        <dbReference type="Proteomes" id="UP000433309"/>
    </source>
</evidence>
<comment type="caution">
    <text evidence="1">The sequence shown here is derived from an EMBL/GenBank/DDBJ whole genome shotgun (WGS) entry which is preliminary data.</text>
</comment>
<dbReference type="InterPro" id="IPR045617">
    <property type="entry name" value="DUF6445"/>
</dbReference>
<dbReference type="Proteomes" id="UP000433309">
    <property type="component" value="Unassembled WGS sequence"/>
</dbReference>
<dbReference type="RefSeq" id="WP_154380724.1">
    <property type="nucleotide sequence ID" value="NZ_WKJK01000013.1"/>
</dbReference>
<reference evidence="1 2" key="1">
    <citation type="submission" date="2019-11" db="EMBL/GenBank/DDBJ databases">
        <title>Novel species isolated from a subtropical stream in China.</title>
        <authorList>
            <person name="Lu H."/>
        </authorList>
    </citation>
    <scope>NUCLEOTIDE SEQUENCE [LARGE SCALE GENOMIC DNA]</scope>
    <source>
        <strain evidence="1 2">FT80W</strain>
    </source>
</reference>
<dbReference type="EMBL" id="WKJK01000013">
    <property type="protein sequence ID" value="MRW92884.1"/>
    <property type="molecule type" value="Genomic_DNA"/>
</dbReference>
<keyword evidence="2" id="KW-1185">Reference proteome</keyword>
<name>A0A6I2L7P6_9BURK</name>
<dbReference type="AlphaFoldDB" id="A0A6I2L7P6"/>
<protein>
    <submittedName>
        <fullName evidence="1">Uncharacterized protein</fullName>
    </submittedName>
</protein>
<evidence type="ECO:0000313" key="1">
    <source>
        <dbReference type="EMBL" id="MRW92884.1"/>
    </source>
</evidence>
<proteinExistence type="predicted"/>
<accession>A0A6I2L7P6</accession>
<organism evidence="1 2">
    <name type="scientific">Duganella guangzhouensis</name>
    <dbReference type="NCBI Taxonomy" id="2666084"/>
    <lineage>
        <taxon>Bacteria</taxon>
        <taxon>Pseudomonadati</taxon>
        <taxon>Pseudomonadota</taxon>
        <taxon>Betaproteobacteria</taxon>
        <taxon>Burkholderiales</taxon>
        <taxon>Oxalobacteraceae</taxon>
        <taxon>Telluria group</taxon>
        <taxon>Duganella</taxon>
    </lineage>
</organism>
<dbReference type="Pfam" id="PF20043">
    <property type="entry name" value="DUF6445"/>
    <property type="match status" value="1"/>
</dbReference>